<dbReference type="InterPro" id="IPR009057">
    <property type="entry name" value="Homeodomain-like_sf"/>
</dbReference>
<organism evidence="3 4">
    <name type="scientific">Paludisphaera mucosa</name>
    <dbReference type="NCBI Taxonomy" id="3030827"/>
    <lineage>
        <taxon>Bacteria</taxon>
        <taxon>Pseudomonadati</taxon>
        <taxon>Planctomycetota</taxon>
        <taxon>Planctomycetia</taxon>
        <taxon>Isosphaerales</taxon>
        <taxon>Isosphaeraceae</taxon>
        <taxon>Paludisphaera</taxon>
    </lineage>
</organism>
<feature type="domain" description="Tc1-like transposase DDE" evidence="2">
    <location>
        <begin position="159"/>
        <end position="292"/>
    </location>
</feature>
<dbReference type="NCBIfam" id="NF033545">
    <property type="entry name" value="transpos_IS630"/>
    <property type="match status" value="1"/>
</dbReference>
<evidence type="ECO:0000313" key="4">
    <source>
        <dbReference type="Proteomes" id="UP001216907"/>
    </source>
</evidence>
<dbReference type="Pfam" id="PF13358">
    <property type="entry name" value="DDE_3"/>
    <property type="match status" value="1"/>
</dbReference>
<dbReference type="RefSeq" id="WP_277861817.1">
    <property type="nucleotide sequence ID" value="NZ_JARRAG010000002.1"/>
</dbReference>
<sequence length="329" mass="36974">MAIEPGSRDATARGTARRPYSSDLRQRVVDAVDRGEISQREGARRFEASLSFVVRLLQHRRRNGGLEPKSHGGEAGFKLSIDERIRLFDLARRHPDATLQQLKDMGGFACTLVTIWRMLRRARWTRKKKSLHANERDRPDVKEARRRFRRKVERIAVRRLIFLDETGVDTTMTPTRGWAPKGRRVEGSAPGSCSTTTVVSAMGLDGLRGSLAFPGAMDEPAFRAYVEDVLTPHLHPGDLVVSDNLRVHDAQAAEAAVEKAGAKEVRLPPCGHDYNPIEQMWSKLKSRLHRTAARTTPALYQAIADALDHITTKDIRGWINYSGLYAIPR</sequence>
<dbReference type="EMBL" id="JARRAG010000002">
    <property type="protein sequence ID" value="MDG3005483.1"/>
    <property type="molecule type" value="Genomic_DNA"/>
</dbReference>
<dbReference type="Gene3D" id="3.30.420.10">
    <property type="entry name" value="Ribonuclease H-like superfamily/Ribonuclease H"/>
    <property type="match status" value="1"/>
</dbReference>
<evidence type="ECO:0000313" key="3">
    <source>
        <dbReference type="EMBL" id="MDG3005483.1"/>
    </source>
</evidence>
<dbReference type="PANTHER" id="PTHR46564:SF1">
    <property type="entry name" value="TRANSPOSASE"/>
    <property type="match status" value="1"/>
</dbReference>
<feature type="region of interest" description="Disordered" evidence="1">
    <location>
        <begin position="1"/>
        <end position="21"/>
    </location>
</feature>
<proteinExistence type="predicted"/>
<dbReference type="InterPro" id="IPR047655">
    <property type="entry name" value="Transpos_IS630-like"/>
</dbReference>
<feature type="region of interest" description="Disordered" evidence="1">
    <location>
        <begin position="173"/>
        <end position="192"/>
    </location>
</feature>
<dbReference type="InterPro" id="IPR036397">
    <property type="entry name" value="RNaseH_sf"/>
</dbReference>
<protein>
    <submittedName>
        <fullName evidence="3">IS630 family transposase</fullName>
    </submittedName>
</protein>
<accession>A0ABT6FD14</accession>
<dbReference type="InterPro" id="IPR038717">
    <property type="entry name" value="Tc1-like_DDE_dom"/>
</dbReference>
<reference evidence="3 4" key="1">
    <citation type="submission" date="2023-03" db="EMBL/GenBank/DDBJ databases">
        <title>Paludisphaera mucosa sp. nov. a novel planctomycete from northern fen.</title>
        <authorList>
            <person name="Ivanova A."/>
        </authorList>
    </citation>
    <scope>NUCLEOTIDE SEQUENCE [LARGE SCALE GENOMIC DNA]</scope>
    <source>
        <strain evidence="3 4">Pla2</strain>
    </source>
</reference>
<dbReference type="SUPFAM" id="SSF46689">
    <property type="entry name" value="Homeodomain-like"/>
    <property type="match status" value="1"/>
</dbReference>
<dbReference type="Proteomes" id="UP001216907">
    <property type="component" value="Unassembled WGS sequence"/>
</dbReference>
<evidence type="ECO:0000256" key="1">
    <source>
        <dbReference type="SAM" id="MobiDB-lite"/>
    </source>
</evidence>
<evidence type="ECO:0000259" key="2">
    <source>
        <dbReference type="Pfam" id="PF13358"/>
    </source>
</evidence>
<keyword evidence="4" id="KW-1185">Reference proteome</keyword>
<dbReference type="PANTHER" id="PTHR46564">
    <property type="entry name" value="TRANSPOSASE"/>
    <property type="match status" value="1"/>
</dbReference>
<feature type="compositionally biased region" description="Basic and acidic residues" evidence="1">
    <location>
        <begin position="1"/>
        <end position="11"/>
    </location>
</feature>
<name>A0ABT6FD14_9BACT</name>
<comment type="caution">
    <text evidence="3">The sequence shown here is derived from an EMBL/GenBank/DDBJ whole genome shotgun (WGS) entry which is preliminary data.</text>
</comment>
<gene>
    <name evidence="3" type="ORF">PZE19_16975</name>
</gene>